<organism evidence="3 4">
    <name type="scientific">Scleropages formosus</name>
    <name type="common">Asian bonytongue</name>
    <name type="synonym">Osteoglossum formosum</name>
    <dbReference type="NCBI Taxonomy" id="113540"/>
    <lineage>
        <taxon>Eukaryota</taxon>
        <taxon>Metazoa</taxon>
        <taxon>Chordata</taxon>
        <taxon>Craniata</taxon>
        <taxon>Vertebrata</taxon>
        <taxon>Euteleostomi</taxon>
        <taxon>Actinopterygii</taxon>
        <taxon>Neopterygii</taxon>
        <taxon>Teleostei</taxon>
        <taxon>Osteoglossocephala</taxon>
        <taxon>Osteoglossomorpha</taxon>
        <taxon>Osteoglossiformes</taxon>
        <taxon>Osteoglossidae</taxon>
        <taxon>Scleropages</taxon>
    </lineage>
</organism>
<dbReference type="KEGG" id="sfm:108930709"/>
<evidence type="ECO:0000313" key="3">
    <source>
        <dbReference type="Ensembl" id="ENSSFOP00015037655.1"/>
    </source>
</evidence>
<dbReference type="Gene3D" id="1.20.5.170">
    <property type="match status" value="1"/>
</dbReference>
<dbReference type="InterPro" id="IPR004827">
    <property type="entry name" value="bZIP"/>
</dbReference>
<dbReference type="SUPFAM" id="SSF57959">
    <property type="entry name" value="Leucine zipper domain"/>
    <property type="match status" value="1"/>
</dbReference>
<keyword evidence="4" id="KW-1185">Reference proteome</keyword>
<name>A0A8C9SK88_SCLFO</name>
<dbReference type="PROSITE" id="PS50217">
    <property type="entry name" value="BZIP"/>
    <property type="match status" value="1"/>
</dbReference>
<reference evidence="3" key="2">
    <citation type="submission" date="2025-08" db="UniProtKB">
        <authorList>
            <consortium name="Ensembl"/>
        </authorList>
    </citation>
    <scope>IDENTIFICATION</scope>
</reference>
<dbReference type="AlphaFoldDB" id="A0A8C9SK88"/>
<protein>
    <submittedName>
        <fullName evidence="3">Si:ch211-153j24.3</fullName>
    </submittedName>
</protein>
<dbReference type="GeneTree" id="ENSGT00940000164930"/>
<dbReference type="RefSeq" id="XP_018601601.1">
    <property type="nucleotide sequence ID" value="XM_018746085.2"/>
</dbReference>
<dbReference type="InterPro" id="IPR046347">
    <property type="entry name" value="bZIP_sf"/>
</dbReference>
<dbReference type="FunFam" id="1.20.5.170:FF:000006">
    <property type="entry name" value="fos-related antigen 2 isoform X1"/>
    <property type="match status" value="1"/>
</dbReference>
<feature type="region of interest" description="Disordered" evidence="1">
    <location>
        <begin position="90"/>
        <end position="140"/>
    </location>
</feature>
<feature type="region of interest" description="Disordered" evidence="1">
    <location>
        <begin position="1"/>
        <end position="48"/>
    </location>
</feature>
<feature type="compositionally biased region" description="Polar residues" evidence="1">
    <location>
        <begin position="93"/>
        <end position="115"/>
    </location>
</feature>
<dbReference type="Proteomes" id="UP000694397">
    <property type="component" value="Chromosome 15"/>
</dbReference>
<dbReference type="PROSITE" id="PS00036">
    <property type="entry name" value="BZIP_BASIC"/>
    <property type="match status" value="1"/>
</dbReference>
<gene>
    <name evidence="3" type="primary">LOC108930709</name>
</gene>
<dbReference type="GO" id="GO:0000981">
    <property type="term" value="F:DNA-binding transcription factor activity, RNA polymerase II-specific"/>
    <property type="evidence" value="ECO:0007669"/>
    <property type="project" value="TreeGrafter"/>
</dbReference>
<accession>A0A8C9SK88</accession>
<dbReference type="GO" id="GO:0000978">
    <property type="term" value="F:RNA polymerase II cis-regulatory region sequence-specific DNA binding"/>
    <property type="evidence" value="ECO:0007669"/>
    <property type="project" value="TreeGrafter"/>
</dbReference>
<dbReference type="PANTHER" id="PTHR23351">
    <property type="entry name" value="FOS TRANSCRIPTION FACTOR-RELATED"/>
    <property type="match status" value="1"/>
</dbReference>
<feature type="compositionally biased region" description="Low complexity" evidence="1">
    <location>
        <begin position="29"/>
        <end position="43"/>
    </location>
</feature>
<proteinExistence type="predicted"/>
<evidence type="ECO:0000256" key="1">
    <source>
        <dbReference type="SAM" id="MobiDB-lite"/>
    </source>
</evidence>
<dbReference type="InterPro" id="IPR000837">
    <property type="entry name" value="AP-1"/>
</dbReference>
<feature type="compositionally biased region" description="Low complexity" evidence="1">
    <location>
        <begin position="7"/>
        <end position="19"/>
    </location>
</feature>
<dbReference type="GeneID" id="108930709"/>
<dbReference type="CDD" id="cd14721">
    <property type="entry name" value="bZIP_Fos"/>
    <property type="match status" value="1"/>
</dbReference>
<dbReference type="PANTHER" id="PTHR23351:SF52">
    <property type="entry name" value="PROTO-ONCOGENE C-FOS-RELATED"/>
    <property type="match status" value="1"/>
</dbReference>
<evidence type="ECO:0000259" key="2">
    <source>
        <dbReference type="PROSITE" id="PS50217"/>
    </source>
</evidence>
<dbReference type="Ensembl" id="ENSSFOT00015038069.2">
    <property type="protein sequence ID" value="ENSSFOP00015037655.1"/>
    <property type="gene ID" value="ENSSFOG00015023968.2"/>
</dbReference>
<dbReference type="Pfam" id="PF00170">
    <property type="entry name" value="bZIP_1"/>
    <property type="match status" value="1"/>
</dbReference>
<dbReference type="PRINTS" id="PR00042">
    <property type="entry name" value="LEUZIPPRFOS"/>
</dbReference>
<feature type="domain" description="BZIP" evidence="2">
    <location>
        <begin position="128"/>
        <end position="191"/>
    </location>
</feature>
<dbReference type="SMART" id="SM00338">
    <property type="entry name" value="BRLZ"/>
    <property type="match status" value="1"/>
</dbReference>
<dbReference type="GO" id="GO:0005634">
    <property type="term" value="C:nucleus"/>
    <property type="evidence" value="ECO:0007669"/>
    <property type="project" value="TreeGrafter"/>
</dbReference>
<reference evidence="3 4" key="1">
    <citation type="submission" date="2019-04" db="EMBL/GenBank/DDBJ databases">
        <authorList>
            <consortium name="Wellcome Sanger Institute Data Sharing"/>
        </authorList>
    </citation>
    <scope>NUCLEOTIDE SEQUENCE [LARGE SCALE GENOMIC DNA]</scope>
</reference>
<reference evidence="3" key="3">
    <citation type="submission" date="2025-09" db="UniProtKB">
        <authorList>
            <consortium name="Ensembl"/>
        </authorList>
    </citation>
    <scope>IDENTIFICATION</scope>
</reference>
<evidence type="ECO:0000313" key="4">
    <source>
        <dbReference type="Proteomes" id="UP000694397"/>
    </source>
</evidence>
<dbReference type="OrthoDB" id="5866312at2759"/>
<sequence length="378" mass="40711">MFPNLGSEYDSSSRCSSASPAGDPLTYYQQSPADSSVSSSPAQKEQEFCTDMEISGTSFVPTVTAISTTPDLQWMVQPTMITSVSPSLGRAQTFKTHSSVQPTSKAGGSKASTTGRKGKTEPLSPEEEEKKRIRRERNKMAAAKCRNRRRELTDTLQAETDKLEEDKAALQTEISNLLKEKEKLELILATHKPVCKIAEDLDCIFQEPIGSPQLLCTLGSGKLQEDSAPEAPTLPDTEAPSFPNAVISGNSNILLCSSAEVNISDLEPSFDMKEDDLLPSLEKASVETARSVPDIDLSSSLGVTDWETLYKSVSNDLEALSTPAVACTPTCNSYLSAFTFTYPEFDLLSEATDSRKGAVGSKADSVADILNSPTLLAL</sequence>